<evidence type="ECO:0000313" key="6">
    <source>
        <dbReference type="EMBL" id="CAG8615588.1"/>
    </source>
</evidence>
<dbReference type="GO" id="GO:0005506">
    <property type="term" value="F:iron ion binding"/>
    <property type="evidence" value="ECO:0007669"/>
    <property type="project" value="InterPro"/>
</dbReference>
<evidence type="ECO:0000256" key="2">
    <source>
        <dbReference type="ARBA" id="ARBA00023004"/>
    </source>
</evidence>
<evidence type="ECO:0000256" key="1">
    <source>
        <dbReference type="ARBA" id="ARBA00022723"/>
    </source>
</evidence>
<dbReference type="PRINTS" id="PR00463">
    <property type="entry name" value="EP450I"/>
</dbReference>
<evidence type="ECO:0000313" key="7">
    <source>
        <dbReference type="Proteomes" id="UP000789759"/>
    </source>
</evidence>
<name>A0A9N9CTY9_9GLOM</name>
<comment type="cofactor">
    <cofactor evidence="3">
        <name>heme</name>
        <dbReference type="ChEBI" id="CHEBI:30413"/>
    </cofactor>
</comment>
<dbReference type="EMBL" id="CAJVQA010005216">
    <property type="protein sequence ID" value="CAG8615588.1"/>
    <property type="molecule type" value="Genomic_DNA"/>
</dbReference>
<keyword evidence="4" id="KW-0503">Monooxygenase</keyword>
<keyword evidence="4" id="KW-0560">Oxidoreductase</keyword>
<dbReference type="GO" id="GO:0004497">
    <property type="term" value="F:monooxygenase activity"/>
    <property type="evidence" value="ECO:0007669"/>
    <property type="project" value="UniProtKB-KW"/>
</dbReference>
<dbReference type="PROSITE" id="PS00086">
    <property type="entry name" value="CYTOCHROME_P450"/>
    <property type="match status" value="1"/>
</dbReference>
<evidence type="ECO:0000256" key="3">
    <source>
        <dbReference type="PIRSR" id="PIRSR602401-1"/>
    </source>
</evidence>
<proteinExistence type="inferred from homology"/>
<dbReference type="GO" id="GO:0016705">
    <property type="term" value="F:oxidoreductase activity, acting on paired donors, with incorporation or reduction of molecular oxygen"/>
    <property type="evidence" value="ECO:0007669"/>
    <property type="project" value="InterPro"/>
</dbReference>
<dbReference type="InterPro" id="IPR017972">
    <property type="entry name" value="Cyt_P450_CS"/>
</dbReference>
<keyword evidence="7" id="KW-1185">Reference proteome</keyword>
<comment type="caution">
    <text evidence="6">The sequence shown here is derived from an EMBL/GenBank/DDBJ whole genome shotgun (WGS) entry which is preliminary data.</text>
</comment>
<dbReference type="Gene3D" id="1.10.630.10">
    <property type="entry name" value="Cytochrome P450"/>
    <property type="match status" value="2"/>
</dbReference>
<dbReference type="InterPro" id="IPR002401">
    <property type="entry name" value="Cyt_P450_E_grp-I"/>
</dbReference>
<dbReference type="SUPFAM" id="SSF48264">
    <property type="entry name" value="Cytochrome P450"/>
    <property type="match status" value="1"/>
</dbReference>
<dbReference type="Proteomes" id="UP000789759">
    <property type="component" value="Unassembled WGS sequence"/>
</dbReference>
<dbReference type="InterPro" id="IPR001128">
    <property type="entry name" value="Cyt_P450"/>
</dbReference>
<feature type="transmembrane region" description="Helical" evidence="5">
    <location>
        <begin position="12"/>
        <end position="33"/>
    </location>
</feature>
<evidence type="ECO:0000256" key="5">
    <source>
        <dbReference type="SAM" id="Phobius"/>
    </source>
</evidence>
<keyword evidence="1 3" id="KW-0479">Metal-binding</keyword>
<keyword evidence="5" id="KW-1133">Transmembrane helix</keyword>
<keyword evidence="3 4" id="KW-0349">Heme</keyword>
<dbReference type="GO" id="GO:0020037">
    <property type="term" value="F:heme binding"/>
    <property type="evidence" value="ECO:0007669"/>
    <property type="project" value="InterPro"/>
</dbReference>
<dbReference type="InterPro" id="IPR036396">
    <property type="entry name" value="Cyt_P450_sf"/>
</dbReference>
<dbReference type="PANTHER" id="PTHR24301">
    <property type="entry name" value="THROMBOXANE-A SYNTHASE"/>
    <property type="match status" value="1"/>
</dbReference>
<evidence type="ECO:0000256" key="4">
    <source>
        <dbReference type="RuleBase" id="RU000461"/>
    </source>
</evidence>
<organism evidence="6 7">
    <name type="scientific">Cetraspora pellucida</name>
    <dbReference type="NCBI Taxonomy" id="1433469"/>
    <lineage>
        <taxon>Eukaryota</taxon>
        <taxon>Fungi</taxon>
        <taxon>Fungi incertae sedis</taxon>
        <taxon>Mucoromycota</taxon>
        <taxon>Glomeromycotina</taxon>
        <taxon>Glomeromycetes</taxon>
        <taxon>Diversisporales</taxon>
        <taxon>Gigasporaceae</taxon>
        <taxon>Cetraspora</taxon>
    </lineage>
</organism>
<sequence>MITLQDINKFINTIDYLVLFISIVIIYIFNFYYKYLTRSNPLPSQLPLPFIGNLHNFWFDIQLFYKQCQKKYGDISEVMLDRRYIILSRPEYIEKFYDRKLFFMKLPYSQGLEEIGMYGHGIAFNDNYESWKQNKKFFTDTFVAQRFMDNVVKLTNELYEELSNNDYWTLETDFTAWFHGFTNDIVSKIITGERTYSTASYYNTQSLNKSEYSDALVEDVNKFVKSNIKYLECLTFFAFFDPFVRHYIPIFKNKSSAYLKNRDYLFEKLDNIIKKRRKEVEEMSVNIEMRIDMLTSLIMANMNVKASNNEVLKPMTDEDIREIDNILPKSSEKSYISYNDLQKLKYCEAIIKEVSRMIPVGPVTFRTVTEEIEIAGYKWPPGTHFILNLVAVHGHPEFWPDPEIFNPDRFYSSDNDDQNDKRFDNKSAFMMFGGGSRICPGRKLAMVELLLLMALVYKNYNVELVNVHEPLKILTRIGSKCKKLKVRISPRT</sequence>
<dbReference type="PRINTS" id="PR00385">
    <property type="entry name" value="P450"/>
</dbReference>
<accession>A0A9N9CTY9</accession>
<gene>
    <name evidence="6" type="ORF">CPELLU_LOCUS7666</name>
</gene>
<dbReference type="OrthoDB" id="2347964at2759"/>
<dbReference type="PANTHER" id="PTHR24301:SF2">
    <property type="entry name" value="THROMBOXANE-A SYNTHASE"/>
    <property type="match status" value="1"/>
</dbReference>
<feature type="binding site" description="axial binding residue" evidence="3">
    <location>
        <position position="439"/>
    </location>
    <ligand>
        <name>heme</name>
        <dbReference type="ChEBI" id="CHEBI:30413"/>
    </ligand>
    <ligandPart>
        <name>Fe</name>
        <dbReference type="ChEBI" id="CHEBI:18248"/>
    </ligandPart>
</feature>
<comment type="similarity">
    <text evidence="4">Belongs to the cytochrome P450 family.</text>
</comment>
<reference evidence="6" key="1">
    <citation type="submission" date="2021-06" db="EMBL/GenBank/DDBJ databases">
        <authorList>
            <person name="Kallberg Y."/>
            <person name="Tangrot J."/>
            <person name="Rosling A."/>
        </authorList>
    </citation>
    <scope>NUCLEOTIDE SEQUENCE</scope>
    <source>
        <strain evidence="6">FL966</strain>
    </source>
</reference>
<dbReference type="AlphaFoldDB" id="A0A9N9CTY9"/>
<keyword evidence="2 3" id="KW-0408">Iron</keyword>
<keyword evidence="5" id="KW-0472">Membrane</keyword>
<dbReference type="Pfam" id="PF00067">
    <property type="entry name" value="p450"/>
    <property type="match status" value="1"/>
</dbReference>
<protein>
    <submittedName>
        <fullName evidence="6">19808_t:CDS:1</fullName>
    </submittedName>
</protein>
<keyword evidence="5" id="KW-0812">Transmembrane</keyword>